<evidence type="ECO:0000313" key="3">
    <source>
        <dbReference type="Proteomes" id="UP000284407"/>
    </source>
</evidence>
<keyword evidence="1" id="KW-0732">Signal</keyword>
<protein>
    <submittedName>
        <fullName evidence="2">Uncharacterized protein</fullName>
    </submittedName>
</protein>
<keyword evidence="3" id="KW-1185">Reference proteome</keyword>
<sequence>MRRSFLYSAIVATAFASTLPAYANTHVFRSVNDLDVVPISATSFAVIEARGEGPQGMWCAAAEYAERRLGATSRVYISEARGPSRVEPGRNSVVFTIDPSTLSQGPFQSITIGTSQVGLGLPVAHARQFCRKEDFDISLNLPGRD</sequence>
<dbReference type="EMBL" id="RAQK01000001">
    <property type="protein sequence ID" value="RKE95851.1"/>
    <property type="molecule type" value="Genomic_DNA"/>
</dbReference>
<proteinExistence type="predicted"/>
<dbReference type="RefSeq" id="WP_025062808.1">
    <property type="nucleotide sequence ID" value="NZ_RAQK01000001.1"/>
</dbReference>
<feature type="chain" id="PRO_5019041101" evidence="1">
    <location>
        <begin position="24"/>
        <end position="145"/>
    </location>
</feature>
<evidence type="ECO:0000313" key="2">
    <source>
        <dbReference type="EMBL" id="RKE95851.1"/>
    </source>
</evidence>
<dbReference type="Proteomes" id="UP000284407">
    <property type="component" value="Unassembled WGS sequence"/>
</dbReference>
<dbReference type="AlphaFoldDB" id="A0A420DNM7"/>
<evidence type="ECO:0000256" key="1">
    <source>
        <dbReference type="SAM" id="SignalP"/>
    </source>
</evidence>
<reference evidence="2 3" key="1">
    <citation type="submission" date="2018-09" db="EMBL/GenBank/DDBJ databases">
        <title>Genomic Encyclopedia of Archaeal and Bacterial Type Strains, Phase II (KMG-II): from individual species to whole genera.</title>
        <authorList>
            <person name="Goeker M."/>
        </authorList>
    </citation>
    <scope>NUCLEOTIDE SEQUENCE [LARGE SCALE GENOMIC DNA]</scope>
    <source>
        <strain evidence="2 3">DSM 11458</strain>
    </source>
</reference>
<name>A0A420DNM7_9RHOB</name>
<accession>A0A420DNM7</accession>
<gene>
    <name evidence="2" type="ORF">C8N30_0395</name>
</gene>
<dbReference type="STRING" id="1443111.Z949_2354"/>
<comment type="caution">
    <text evidence="2">The sequence shown here is derived from an EMBL/GenBank/DDBJ whole genome shotgun (WGS) entry which is preliminary data.</text>
</comment>
<organism evidence="2 3">
    <name type="scientific">Sulfitobacter guttiformis</name>
    <dbReference type="NCBI Taxonomy" id="74349"/>
    <lineage>
        <taxon>Bacteria</taxon>
        <taxon>Pseudomonadati</taxon>
        <taxon>Pseudomonadota</taxon>
        <taxon>Alphaproteobacteria</taxon>
        <taxon>Rhodobacterales</taxon>
        <taxon>Roseobacteraceae</taxon>
        <taxon>Sulfitobacter</taxon>
    </lineage>
</organism>
<feature type="signal peptide" evidence="1">
    <location>
        <begin position="1"/>
        <end position="23"/>
    </location>
</feature>